<gene>
    <name evidence="3" type="ORF">I3842_05G069000</name>
</gene>
<keyword evidence="2" id="KW-0539">Nucleus</keyword>
<evidence type="ECO:0000313" key="3">
    <source>
        <dbReference type="EMBL" id="KAG6711710.1"/>
    </source>
</evidence>
<dbReference type="OrthoDB" id="1938584at2759"/>
<dbReference type="GO" id="GO:0005634">
    <property type="term" value="C:nucleus"/>
    <property type="evidence" value="ECO:0007669"/>
    <property type="project" value="UniProtKB-SubCell"/>
</dbReference>
<dbReference type="GO" id="GO:0006950">
    <property type="term" value="P:response to stress"/>
    <property type="evidence" value="ECO:0007669"/>
    <property type="project" value="UniProtKB-ARBA"/>
</dbReference>
<accession>A0A922JL03</accession>
<proteinExistence type="predicted"/>
<dbReference type="EMBL" id="CM031829">
    <property type="protein sequence ID" value="KAG6711710.1"/>
    <property type="molecule type" value="Genomic_DNA"/>
</dbReference>
<protein>
    <submittedName>
        <fullName evidence="3">Uncharacterized protein</fullName>
    </submittedName>
</protein>
<comment type="caution">
    <text evidence="3">The sequence shown here is derived from an EMBL/GenBank/DDBJ whole genome shotgun (WGS) entry which is preliminary data.</text>
</comment>
<dbReference type="InterPro" id="IPR051992">
    <property type="entry name" value="OxStress_Response_Reg"/>
</dbReference>
<sequence length="128" mass="14625">MSQTIHPPTFSRVNIVYIKPSQSTPSSSSLFSSLFKANMESDIVNMRTFDMDALKTNLPQNRRGLSRYYSGKSRTFTCMADVRCLEDLKKPEHPEAKKRKKYSERKDIHLSPCRRVSSSTQCATPCVN</sequence>
<organism evidence="3 4">
    <name type="scientific">Carya illinoinensis</name>
    <name type="common">Pecan</name>
    <dbReference type="NCBI Taxonomy" id="32201"/>
    <lineage>
        <taxon>Eukaryota</taxon>
        <taxon>Viridiplantae</taxon>
        <taxon>Streptophyta</taxon>
        <taxon>Embryophyta</taxon>
        <taxon>Tracheophyta</taxon>
        <taxon>Spermatophyta</taxon>
        <taxon>Magnoliopsida</taxon>
        <taxon>eudicotyledons</taxon>
        <taxon>Gunneridae</taxon>
        <taxon>Pentapetalae</taxon>
        <taxon>rosids</taxon>
        <taxon>fabids</taxon>
        <taxon>Fagales</taxon>
        <taxon>Juglandaceae</taxon>
        <taxon>Carya</taxon>
    </lineage>
</organism>
<comment type="subcellular location">
    <subcellularLocation>
        <location evidence="1">Nucleus</location>
    </subcellularLocation>
</comment>
<dbReference type="AlphaFoldDB" id="A0A922JL03"/>
<reference evidence="3" key="1">
    <citation type="submission" date="2021-01" db="EMBL/GenBank/DDBJ databases">
        <authorList>
            <person name="Lovell J.T."/>
            <person name="Bentley N."/>
            <person name="Bhattarai G."/>
            <person name="Jenkins J.W."/>
            <person name="Sreedasyam A."/>
            <person name="Alarcon Y."/>
            <person name="Bock C."/>
            <person name="Boston L."/>
            <person name="Carlson J."/>
            <person name="Cervantes K."/>
            <person name="Clermont K."/>
            <person name="Krom N."/>
            <person name="Kubenka K."/>
            <person name="Mamidi S."/>
            <person name="Mattison C."/>
            <person name="Monteros M."/>
            <person name="Pisani C."/>
            <person name="Plott C."/>
            <person name="Rajasekar S."/>
            <person name="Rhein H.S."/>
            <person name="Rohla C."/>
            <person name="Song M."/>
            <person name="Hilaire R.S."/>
            <person name="Shu S."/>
            <person name="Wells L."/>
            <person name="Wang X."/>
            <person name="Webber J."/>
            <person name="Heerema R.J."/>
            <person name="Klein P."/>
            <person name="Conner P."/>
            <person name="Grauke L."/>
            <person name="Grimwood J."/>
            <person name="Schmutz J."/>
            <person name="Randall J.J."/>
        </authorList>
    </citation>
    <scope>NUCLEOTIDE SEQUENCE</scope>
    <source>
        <tissue evidence="3">Leaf</tissue>
    </source>
</reference>
<evidence type="ECO:0000256" key="1">
    <source>
        <dbReference type="ARBA" id="ARBA00004123"/>
    </source>
</evidence>
<dbReference type="PANTHER" id="PTHR33172">
    <property type="entry name" value="OS08G0516900 PROTEIN"/>
    <property type="match status" value="1"/>
</dbReference>
<evidence type="ECO:0000313" key="4">
    <source>
        <dbReference type="Proteomes" id="UP000811246"/>
    </source>
</evidence>
<dbReference type="PANTHER" id="PTHR33172:SF38">
    <property type="entry name" value="GENOME ASSEMBLY, CHROMOSOME: A01"/>
    <property type="match status" value="1"/>
</dbReference>
<evidence type="ECO:0000256" key="2">
    <source>
        <dbReference type="ARBA" id="ARBA00023242"/>
    </source>
</evidence>
<name>A0A922JL03_CARIL</name>
<dbReference type="Proteomes" id="UP000811246">
    <property type="component" value="Chromosome 5"/>
</dbReference>